<dbReference type="InterPro" id="IPR036390">
    <property type="entry name" value="WH_DNA-bd_sf"/>
</dbReference>
<dbReference type="PROSITE" id="PS50931">
    <property type="entry name" value="HTH_LYSR"/>
    <property type="match status" value="1"/>
</dbReference>
<evidence type="ECO:0000256" key="2">
    <source>
        <dbReference type="ARBA" id="ARBA00023015"/>
    </source>
</evidence>
<keyword evidence="3" id="KW-0238">DNA-binding</keyword>
<comment type="similarity">
    <text evidence="1">Belongs to the LysR transcriptional regulatory family.</text>
</comment>
<evidence type="ECO:0000256" key="3">
    <source>
        <dbReference type="ARBA" id="ARBA00023125"/>
    </source>
</evidence>
<dbReference type="EMBL" id="JBGXBU010000011">
    <property type="protein sequence ID" value="MFM4894814.1"/>
    <property type="molecule type" value="Genomic_DNA"/>
</dbReference>
<evidence type="ECO:0000313" key="7">
    <source>
        <dbReference type="Proteomes" id="UP001630969"/>
    </source>
</evidence>
<keyword evidence="7" id="KW-1185">Reference proteome</keyword>
<dbReference type="Pfam" id="PF00126">
    <property type="entry name" value="HTH_1"/>
    <property type="match status" value="1"/>
</dbReference>
<protein>
    <submittedName>
        <fullName evidence="6">LysR family transcriptional regulator</fullName>
    </submittedName>
</protein>
<dbReference type="InterPro" id="IPR036388">
    <property type="entry name" value="WH-like_DNA-bd_sf"/>
</dbReference>
<dbReference type="SUPFAM" id="SSF46785">
    <property type="entry name" value="Winged helix' DNA-binding domain"/>
    <property type="match status" value="1"/>
</dbReference>
<evidence type="ECO:0000256" key="4">
    <source>
        <dbReference type="ARBA" id="ARBA00023163"/>
    </source>
</evidence>
<proteinExistence type="inferred from homology"/>
<evidence type="ECO:0000259" key="5">
    <source>
        <dbReference type="PROSITE" id="PS50931"/>
    </source>
</evidence>
<feature type="domain" description="HTH lysR-type" evidence="5">
    <location>
        <begin position="3"/>
        <end position="60"/>
    </location>
</feature>
<organism evidence="6 7">
    <name type="scientific">Aeromonas bivalvium</name>
    <dbReference type="NCBI Taxonomy" id="440079"/>
    <lineage>
        <taxon>Bacteria</taxon>
        <taxon>Pseudomonadati</taxon>
        <taxon>Pseudomonadota</taxon>
        <taxon>Gammaproteobacteria</taxon>
        <taxon>Aeromonadales</taxon>
        <taxon>Aeromonadaceae</taxon>
        <taxon>Aeromonas</taxon>
    </lineage>
</organism>
<accession>A0ABW9GUI5</accession>
<name>A0ABW9GUI5_9GAMM</name>
<dbReference type="InterPro" id="IPR005119">
    <property type="entry name" value="LysR_subst-bd"/>
</dbReference>
<dbReference type="GeneID" id="97222109"/>
<dbReference type="PANTHER" id="PTHR30126">
    <property type="entry name" value="HTH-TYPE TRANSCRIPTIONAL REGULATOR"/>
    <property type="match status" value="1"/>
</dbReference>
<keyword evidence="4" id="KW-0804">Transcription</keyword>
<dbReference type="SUPFAM" id="SSF53850">
    <property type="entry name" value="Periplasmic binding protein-like II"/>
    <property type="match status" value="1"/>
</dbReference>
<comment type="caution">
    <text evidence="6">The sequence shown here is derived from an EMBL/GenBank/DDBJ whole genome shotgun (WGS) entry which is preliminary data.</text>
</comment>
<evidence type="ECO:0000256" key="1">
    <source>
        <dbReference type="ARBA" id="ARBA00009437"/>
    </source>
</evidence>
<dbReference type="InterPro" id="IPR000847">
    <property type="entry name" value="LysR_HTH_N"/>
</dbReference>
<dbReference type="CDD" id="cd05466">
    <property type="entry name" value="PBP2_LTTR_substrate"/>
    <property type="match status" value="1"/>
</dbReference>
<gene>
    <name evidence="6" type="ORF">ACEUDJ_18385</name>
</gene>
<sequence>MNLSLEQLKALLAAAETGSFSAAARRLGKAQSVVSSAIANLEIDLGVELFDRRGRYPVLTAAGERLLVEARAVLASSEQLQAVAHELHGGVEARLTLAIDDDSQLPWVAEVLDRFAQTFPAIELELLFPMLEDLTHLLREGRAQLGISYERLQASRDLEFHALGRLRLPIVVAPAHPLARLARVGLADLKGERQLMVTGQRGGGERERFRFAPSVWWVEGDWGVLELIKRGLGWGSVPEYLLQGPLARGEVVVLPVDFLEQQWSMGLELLWRRDQPLGQAGRWLREALVTHARQVFRG</sequence>
<dbReference type="PRINTS" id="PR00039">
    <property type="entry name" value="HTHLYSR"/>
</dbReference>
<dbReference type="Gene3D" id="1.10.10.10">
    <property type="entry name" value="Winged helix-like DNA-binding domain superfamily/Winged helix DNA-binding domain"/>
    <property type="match status" value="1"/>
</dbReference>
<dbReference type="Gene3D" id="3.40.190.290">
    <property type="match status" value="1"/>
</dbReference>
<keyword evidence="2" id="KW-0805">Transcription regulation</keyword>
<evidence type="ECO:0000313" key="6">
    <source>
        <dbReference type="EMBL" id="MFM4894814.1"/>
    </source>
</evidence>
<dbReference type="Pfam" id="PF03466">
    <property type="entry name" value="LysR_substrate"/>
    <property type="match status" value="1"/>
</dbReference>
<dbReference type="PANTHER" id="PTHR30126:SF91">
    <property type="entry name" value="LYSR FAMILY TRANSCRIPTIONAL REGULATOR"/>
    <property type="match status" value="1"/>
</dbReference>
<reference evidence="6 7" key="1">
    <citation type="submission" date="2024-09" db="EMBL/GenBank/DDBJ databases">
        <title>Aeromonas strains Genome sequencing and assembly.</title>
        <authorList>
            <person name="Hu X."/>
            <person name="Tang B."/>
        </authorList>
    </citation>
    <scope>NUCLEOTIDE SEQUENCE [LARGE SCALE GENOMIC DNA]</scope>
    <source>
        <strain evidence="6 7">NB23SCDHY001</strain>
    </source>
</reference>
<dbReference type="RefSeq" id="WP_408791756.1">
    <property type="nucleotide sequence ID" value="NZ_JBGXBU010000011.1"/>
</dbReference>
<dbReference type="Proteomes" id="UP001630969">
    <property type="component" value="Unassembled WGS sequence"/>
</dbReference>